<keyword evidence="3" id="KW-0238">DNA-binding</keyword>
<name>F4LNK0_TREBD</name>
<dbReference type="SUPFAM" id="SSF116734">
    <property type="entry name" value="DNA methylase specificity domain"/>
    <property type="match status" value="2"/>
</dbReference>
<dbReference type="KEGG" id="tbe:Trebr_0409"/>
<evidence type="ECO:0000256" key="2">
    <source>
        <dbReference type="ARBA" id="ARBA00022747"/>
    </source>
</evidence>
<dbReference type="EMBL" id="CP002696">
    <property type="protein sequence ID" value="AEE15854.1"/>
    <property type="molecule type" value="Genomic_DNA"/>
</dbReference>
<organism evidence="5 6">
    <name type="scientific">Treponema brennaborense (strain DSM 12168 / CIP 105900 / DD5/3)</name>
    <dbReference type="NCBI Taxonomy" id="906968"/>
    <lineage>
        <taxon>Bacteria</taxon>
        <taxon>Pseudomonadati</taxon>
        <taxon>Spirochaetota</taxon>
        <taxon>Spirochaetia</taxon>
        <taxon>Spirochaetales</taxon>
        <taxon>Treponemataceae</taxon>
        <taxon>Treponema</taxon>
    </lineage>
</organism>
<dbReference type="OrthoDB" id="360277at2"/>
<evidence type="ECO:0000313" key="5">
    <source>
        <dbReference type="EMBL" id="AEE15854.1"/>
    </source>
</evidence>
<dbReference type="eggNOG" id="COG0732">
    <property type="taxonomic scope" value="Bacteria"/>
</dbReference>
<dbReference type="Gene3D" id="1.10.287.1120">
    <property type="entry name" value="Bipartite methylase S protein"/>
    <property type="match status" value="1"/>
</dbReference>
<feature type="domain" description="Type I restriction modification DNA specificity" evidence="4">
    <location>
        <begin position="213"/>
        <end position="395"/>
    </location>
</feature>
<dbReference type="PANTHER" id="PTHR30408">
    <property type="entry name" value="TYPE-1 RESTRICTION ENZYME ECOKI SPECIFICITY PROTEIN"/>
    <property type="match status" value="1"/>
</dbReference>
<dbReference type="Proteomes" id="UP000006546">
    <property type="component" value="Chromosome"/>
</dbReference>
<keyword evidence="2" id="KW-0680">Restriction system</keyword>
<proteinExistence type="inferred from homology"/>
<dbReference type="GO" id="GO:0009307">
    <property type="term" value="P:DNA restriction-modification system"/>
    <property type="evidence" value="ECO:0007669"/>
    <property type="project" value="UniProtKB-KW"/>
</dbReference>
<comment type="similarity">
    <text evidence="1">Belongs to the type-I restriction system S methylase family.</text>
</comment>
<gene>
    <name evidence="5" type="ordered locus">Trebr_0409</name>
</gene>
<dbReference type="GO" id="GO:0003677">
    <property type="term" value="F:DNA binding"/>
    <property type="evidence" value="ECO:0007669"/>
    <property type="project" value="UniProtKB-KW"/>
</dbReference>
<dbReference type="Pfam" id="PF01420">
    <property type="entry name" value="Methylase_S"/>
    <property type="match status" value="1"/>
</dbReference>
<keyword evidence="6" id="KW-1185">Reference proteome</keyword>
<dbReference type="AlphaFoldDB" id="F4LNK0"/>
<dbReference type="RefSeq" id="WP_013757573.1">
    <property type="nucleotide sequence ID" value="NC_015500.1"/>
</dbReference>
<dbReference type="InterPro" id="IPR044946">
    <property type="entry name" value="Restrct_endonuc_typeI_TRD_sf"/>
</dbReference>
<dbReference type="PANTHER" id="PTHR30408:SF12">
    <property type="entry name" value="TYPE I RESTRICTION ENZYME MJAVIII SPECIFICITY SUBUNIT"/>
    <property type="match status" value="1"/>
</dbReference>
<dbReference type="HOGENOM" id="CLU_021095_0_3_12"/>
<dbReference type="InterPro" id="IPR052021">
    <property type="entry name" value="Type-I_RS_S_subunit"/>
</dbReference>
<reference evidence="6" key="1">
    <citation type="submission" date="2011-04" db="EMBL/GenBank/DDBJ databases">
        <title>The complete genome of Treponema brennaborense DSM 12168.</title>
        <authorList>
            <person name="Lucas S."/>
            <person name="Han J."/>
            <person name="Lapidus A."/>
            <person name="Bruce D."/>
            <person name="Goodwin L."/>
            <person name="Pitluck S."/>
            <person name="Peters L."/>
            <person name="Kyrpides N."/>
            <person name="Mavromatis K."/>
            <person name="Ivanova N."/>
            <person name="Mikhailova N."/>
            <person name="Pagani I."/>
            <person name="Teshima H."/>
            <person name="Detter J.C."/>
            <person name="Tapia R."/>
            <person name="Han C."/>
            <person name="Land M."/>
            <person name="Hauser L."/>
            <person name="Markowitz V."/>
            <person name="Cheng J.-F."/>
            <person name="Hugenholtz P."/>
            <person name="Woyke T."/>
            <person name="Wu D."/>
            <person name="Gronow S."/>
            <person name="Wellnitz S."/>
            <person name="Brambilla E."/>
            <person name="Klenk H.-P."/>
            <person name="Eisen J.A."/>
        </authorList>
    </citation>
    <scope>NUCLEOTIDE SEQUENCE [LARGE SCALE GENOMIC DNA]</scope>
    <source>
        <strain evidence="6">DSM 12168 / CIP 105900 / DD5/3</strain>
    </source>
</reference>
<dbReference type="Gene3D" id="3.90.220.20">
    <property type="entry name" value="DNA methylase specificity domains"/>
    <property type="match status" value="2"/>
</dbReference>
<sequence>MKESKKPQLRFKGYSEDWEEKTLGEVSDFNPKSEIPNIFKYVDLESVSGTQLLQYRTETKDSAPSRAQRLARKNDIFYQTVRPYQKNNFLYDKDDLDFVFSTGYAQIRPFIDSSFLFTKLQEDEFVKLVLDNCTGTSYPAINSNTLENLSVYITTNSIEQTKIGTLFKNIDTLITSKKAKYEKLLQIKKSLLEKMFPQDGQATPALRFKGFTEDWKEKTMGEIMNITSVKRIHQSDWTNKGIKFLRARDIVASYKNEKITDNLFISKQKYDEYTSISGKVKIEDLLVTGVGTIGIPMQIENLEPVYFKDGNIIWFQNSNKINGNFFYYSFCGKKIQYFIKESAGTGTVGTYTIESGKKTPIILPIDKAEQTKIGNFFKQLDTLLSLQKKELDKLQNVKKALLERMFV</sequence>
<dbReference type="REBASE" id="35678">
    <property type="entry name" value="S.Tbr12168ORF412P"/>
</dbReference>
<protein>
    <submittedName>
        <fullName evidence="5">Restriction modification system DNA specificity domain protein</fullName>
    </submittedName>
</protein>
<dbReference type="InterPro" id="IPR000055">
    <property type="entry name" value="Restrct_endonuc_typeI_TRD"/>
</dbReference>
<evidence type="ECO:0000313" key="6">
    <source>
        <dbReference type="Proteomes" id="UP000006546"/>
    </source>
</evidence>
<evidence type="ECO:0000256" key="1">
    <source>
        <dbReference type="ARBA" id="ARBA00010923"/>
    </source>
</evidence>
<evidence type="ECO:0000259" key="4">
    <source>
        <dbReference type="Pfam" id="PF01420"/>
    </source>
</evidence>
<dbReference type="STRING" id="906968.Trebr_0409"/>
<evidence type="ECO:0000256" key="3">
    <source>
        <dbReference type="ARBA" id="ARBA00023125"/>
    </source>
</evidence>
<accession>F4LNK0</accession>